<comment type="caution">
    <text evidence="1">The sequence shown here is derived from an EMBL/GenBank/DDBJ whole genome shotgun (WGS) entry which is preliminary data.</text>
</comment>
<dbReference type="eggNOG" id="ENOG5033SSH">
    <property type="taxonomic scope" value="Bacteria"/>
</dbReference>
<gene>
    <name evidence="1" type="ORF">BACSTE_03042</name>
</gene>
<dbReference type="AlphaFoldDB" id="B0NU57"/>
<reference evidence="1 2" key="1">
    <citation type="submission" date="2007-11" db="EMBL/GenBank/DDBJ databases">
        <title>Draft genome sequence of Bacteroides stercoris(ATCC 43183).</title>
        <authorList>
            <person name="Sudarsanam P."/>
            <person name="Ley R."/>
            <person name="Guruge J."/>
            <person name="Turnbaugh P.J."/>
            <person name="Mahowald M."/>
            <person name="Liep D."/>
            <person name="Gordon J."/>
        </authorList>
    </citation>
    <scope>NUCLEOTIDE SEQUENCE [LARGE SCALE GENOMIC DNA]</scope>
    <source>
        <strain evidence="1 2">ATCC 43183</strain>
    </source>
</reference>
<proteinExistence type="predicted"/>
<sequence>MIIMNEFLVFDTIKIVTHSTYLKALDKSAFTTDIDLSDERTIRSVTFNSQRNRTIVPFELYIHANLLSGKMSIEFSSKVLWEDYPKLISSETFAQCLQNINETGICALDIDRIMEDCYVTKLHITKDVELELTPAILDSLNLCTGNFRRYDWKRYKTAILFSKNVKSSNSKEAISIYDKGVEIVQAKNRGFLGLVENADKIIEYFVGKTRFEVKLENMSKIKKELGIKDTSLKSVFSVKKNVVLSQFDKIFTERAISNKVKIETLLDFGIWNIVCNYNGNLKAIEQEIKDLGIYGKGSRAAFGRTMKRIKEMAQIWGNQEMEKDVVLEKVRCLLSQ</sequence>
<accession>B0NU57</accession>
<name>B0NU57_BACSE</name>
<dbReference type="EMBL" id="ABFZ02000022">
    <property type="protein sequence ID" value="EDS13900.1"/>
    <property type="molecule type" value="Genomic_DNA"/>
</dbReference>
<evidence type="ECO:0000313" key="1">
    <source>
        <dbReference type="EMBL" id="EDS13900.1"/>
    </source>
</evidence>
<dbReference type="HOGENOM" id="CLU_835901_0_0_10"/>
<organism evidence="1 2">
    <name type="scientific">Bacteroides stercoris ATCC 43183</name>
    <dbReference type="NCBI Taxonomy" id="449673"/>
    <lineage>
        <taxon>Bacteria</taxon>
        <taxon>Pseudomonadati</taxon>
        <taxon>Bacteroidota</taxon>
        <taxon>Bacteroidia</taxon>
        <taxon>Bacteroidales</taxon>
        <taxon>Bacteroidaceae</taxon>
        <taxon>Bacteroides</taxon>
    </lineage>
</organism>
<dbReference type="Proteomes" id="UP000004713">
    <property type="component" value="Unassembled WGS sequence"/>
</dbReference>
<evidence type="ECO:0000313" key="2">
    <source>
        <dbReference type="Proteomes" id="UP000004713"/>
    </source>
</evidence>
<protein>
    <submittedName>
        <fullName evidence="1">Uncharacterized protein</fullName>
    </submittedName>
</protein>
<reference evidence="1 2" key="2">
    <citation type="submission" date="2007-11" db="EMBL/GenBank/DDBJ databases">
        <authorList>
            <person name="Fulton L."/>
            <person name="Clifton S."/>
            <person name="Fulton B."/>
            <person name="Xu J."/>
            <person name="Minx P."/>
            <person name="Pepin K.H."/>
            <person name="Johnson M."/>
            <person name="Thiruvilangam P."/>
            <person name="Bhonagiri V."/>
            <person name="Nash W.E."/>
            <person name="Mardis E.R."/>
            <person name="Wilson R.K."/>
        </authorList>
    </citation>
    <scope>NUCLEOTIDE SEQUENCE [LARGE SCALE GENOMIC DNA]</scope>
    <source>
        <strain evidence="1 2">ATCC 43183</strain>
    </source>
</reference>